<evidence type="ECO:0000313" key="3">
    <source>
        <dbReference type="Proteomes" id="UP000228627"/>
    </source>
</evidence>
<evidence type="ECO:0000256" key="1">
    <source>
        <dbReference type="SAM" id="Phobius"/>
    </source>
</evidence>
<proteinExistence type="predicted"/>
<gene>
    <name evidence="2" type="ORF">COX59_01385</name>
</gene>
<accession>A0A2M7W6Y0</accession>
<dbReference type="Proteomes" id="UP000228627">
    <property type="component" value="Unassembled WGS sequence"/>
</dbReference>
<feature type="transmembrane region" description="Helical" evidence="1">
    <location>
        <begin position="12"/>
        <end position="31"/>
    </location>
</feature>
<organism evidence="2 3">
    <name type="scientific">Candidatus Beckwithbacteria bacterium CG_4_10_14_0_2_um_filter_47_25</name>
    <dbReference type="NCBI Taxonomy" id="1974493"/>
    <lineage>
        <taxon>Bacteria</taxon>
        <taxon>Candidatus Beckwithiibacteriota</taxon>
    </lineage>
</organism>
<sequence length="153" mass="16462">MILEIARQSTETISVLLTLLPAVPILSAVIFKFSAGIRAVGVETQALGYAWPGLEDNSPATKSDAGDEAMVPSGSDAIIDLSDGRALEIHDYRLEHGNFNGRNAGGNAVVILKNGARVQQTNLFRIGLNEWIAQGVTATYQRALSNREKKLSR</sequence>
<reference evidence="3" key="1">
    <citation type="submission" date="2017-09" db="EMBL/GenBank/DDBJ databases">
        <title>Depth-based differentiation of microbial function through sediment-hosted aquifers and enrichment of novel symbionts in the deep terrestrial subsurface.</title>
        <authorList>
            <person name="Probst A.J."/>
            <person name="Ladd B."/>
            <person name="Jarett J.K."/>
            <person name="Geller-Mcgrath D.E."/>
            <person name="Sieber C.M.K."/>
            <person name="Emerson J.B."/>
            <person name="Anantharaman K."/>
            <person name="Thomas B.C."/>
            <person name="Malmstrom R."/>
            <person name="Stieglmeier M."/>
            <person name="Klingl A."/>
            <person name="Woyke T."/>
            <person name="Ryan C.M."/>
            <person name="Banfield J.F."/>
        </authorList>
    </citation>
    <scope>NUCLEOTIDE SEQUENCE [LARGE SCALE GENOMIC DNA]</scope>
</reference>
<evidence type="ECO:0000313" key="2">
    <source>
        <dbReference type="EMBL" id="PJA23071.1"/>
    </source>
</evidence>
<keyword evidence="1" id="KW-0472">Membrane</keyword>
<keyword evidence="1" id="KW-0812">Transmembrane</keyword>
<comment type="caution">
    <text evidence="2">The sequence shown here is derived from an EMBL/GenBank/DDBJ whole genome shotgun (WGS) entry which is preliminary data.</text>
</comment>
<name>A0A2M7W6Y0_9BACT</name>
<dbReference type="EMBL" id="PFQG01000053">
    <property type="protein sequence ID" value="PJA23071.1"/>
    <property type="molecule type" value="Genomic_DNA"/>
</dbReference>
<keyword evidence="1" id="KW-1133">Transmembrane helix</keyword>
<protein>
    <submittedName>
        <fullName evidence="2">Uncharacterized protein</fullName>
    </submittedName>
</protein>
<dbReference type="AlphaFoldDB" id="A0A2M7W6Y0"/>